<dbReference type="AlphaFoldDB" id="A0A4P7NTI8"/>
<evidence type="ECO:0000256" key="1">
    <source>
        <dbReference type="SAM" id="MobiDB-lite"/>
    </source>
</evidence>
<accession>A0A4P7NTI8</accession>
<feature type="domain" description="Acyl-CoA thioesterase-like N-terminal HotDog" evidence="2">
    <location>
        <begin position="51"/>
        <end position="136"/>
    </location>
</feature>
<evidence type="ECO:0000313" key="4">
    <source>
        <dbReference type="EMBL" id="QBZ65692.1"/>
    </source>
</evidence>
<dbReference type="InterPro" id="IPR049449">
    <property type="entry name" value="TesB_ACOT8-like_N"/>
</dbReference>
<feature type="region of interest" description="Disordered" evidence="1">
    <location>
        <begin position="1"/>
        <end position="25"/>
    </location>
</feature>
<dbReference type="Pfam" id="PF13622">
    <property type="entry name" value="4HBT_3"/>
    <property type="match status" value="1"/>
</dbReference>
<dbReference type="InterPro" id="IPR049450">
    <property type="entry name" value="ACOT8-like_C"/>
</dbReference>
<dbReference type="GO" id="GO:0006637">
    <property type="term" value="P:acyl-CoA metabolic process"/>
    <property type="evidence" value="ECO:0007669"/>
    <property type="project" value="InterPro"/>
</dbReference>
<protein>
    <recommendedName>
        <fullName evidence="6">Acyl-CoA thioesterase II</fullName>
    </recommendedName>
</protein>
<proteinExistence type="predicted"/>
<dbReference type="InterPro" id="IPR029069">
    <property type="entry name" value="HotDog_dom_sf"/>
</dbReference>
<organism evidence="4 5">
    <name type="scientific">Pyricularia oryzae</name>
    <name type="common">Rice blast fungus</name>
    <name type="synonym">Magnaporthe oryzae</name>
    <dbReference type="NCBI Taxonomy" id="318829"/>
    <lineage>
        <taxon>Eukaryota</taxon>
        <taxon>Fungi</taxon>
        <taxon>Dikarya</taxon>
        <taxon>Ascomycota</taxon>
        <taxon>Pezizomycotina</taxon>
        <taxon>Sordariomycetes</taxon>
        <taxon>Sordariomycetidae</taxon>
        <taxon>Magnaporthales</taxon>
        <taxon>Pyriculariaceae</taxon>
        <taxon>Pyricularia</taxon>
    </lineage>
</organism>
<dbReference type="EMBL" id="CP034210">
    <property type="protein sequence ID" value="QBZ65692.1"/>
    <property type="molecule type" value="Genomic_DNA"/>
</dbReference>
<gene>
    <name evidence="4" type="ORF">PoMZ_12655</name>
</gene>
<reference evidence="4 5" key="1">
    <citation type="journal article" date="2019" name="Mol. Biol. Evol.">
        <title>Blast fungal genomes show frequent chromosomal changes, gene gains and losses, and effector gene turnover.</title>
        <authorList>
            <person name="Gomez Luciano L.B."/>
            <person name="Jason Tsai I."/>
            <person name="Chuma I."/>
            <person name="Tosa Y."/>
            <person name="Chen Y.H."/>
            <person name="Li J.Y."/>
            <person name="Li M.Y."/>
            <person name="Jade Lu M.Y."/>
            <person name="Nakayashiki H."/>
            <person name="Li W.H."/>
        </authorList>
    </citation>
    <scope>NUCLEOTIDE SEQUENCE [LARGE SCALE GENOMIC DNA]</scope>
    <source>
        <strain evidence="4">MZ5-1-6</strain>
    </source>
</reference>
<evidence type="ECO:0000259" key="3">
    <source>
        <dbReference type="Pfam" id="PF20789"/>
    </source>
</evidence>
<dbReference type="Pfam" id="PF20789">
    <property type="entry name" value="4HBT_3C"/>
    <property type="match status" value="1"/>
</dbReference>
<dbReference type="InterPro" id="IPR003703">
    <property type="entry name" value="Acyl_CoA_thio"/>
</dbReference>
<dbReference type="GO" id="GO:0005782">
    <property type="term" value="C:peroxisomal matrix"/>
    <property type="evidence" value="ECO:0007669"/>
    <property type="project" value="UniProtKB-SubCell"/>
</dbReference>
<dbReference type="CDD" id="cd03444">
    <property type="entry name" value="Thioesterase_II_repeat1"/>
    <property type="match status" value="1"/>
</dbReference>
<evidence type="ECO:0000259" key="2">
    <source>
        <dbReference type="Pfam" id="PF13622"/>
    </source>
</evidence>
<dbReference type="Proteomes" id="UP000294847">
    <property type="component" value="Chromosome 7"/>
</dbReference>
<dbReference type="CDD" id="cd03445">
    <property type="entry name" value="Thioesterase_II_repeat2"/>
    <property type="match status" value="1"/>
</dbReference>
<dbReference type="SUPFAM" id="SSF54637">
    <property type="entry name" value="Thioesterase/thiol ester dehydrase-isomerase"/>
    <property type="match status" value="2"/>
</dbReference>
<dbReference type="GO" id="GO:0047617">
    <property type="term" value="F:fatty acyl-CoA hydrolase activity"/>
    <property type="evidence" value="ECO:0007669"/>
    <property type="project" value="InterPro"/>
</dbReference>
<dbReference type="FunFam" id="3.10.129.10:FF:000074">
    <property type="entry name" value="Acyl-CoA thioesterase II"/>
    <property type="match status" value="1"/>
</dbReference>
<evidence type="ECO:0008006" key="6">
    <source>
        <dbReference type="Google" id="ProtNLM"/>
    </source>
</evidence>
<sequence length="359" mass="40270">MGDHSNDDGAIPFPTLIRPPPEDPNKAPIENVLDVTEMTVLGRDVFTNTRPAWQPPGARGIFGGSVIAMCLSAGQKTVPANFLVHSCHCYFLLAGANEVPILFHVERVRDGRSYATRTVQARQRGRCIFTTTISFVKETPDAEHKENQNVVRHSASMPADAGPPPPDDLDEVPQLAWLGPFQSRRIKVTNMDSPEVHNRKSRQWTRARGKISAQGGVQAHMNALAYVSDSYFIGTISRIHKLWRFPVKVDEIDTLDPWVVQQIKDLHEFDGGGDLKEWADRPTLGMMVSLDHSIYFHEPRSIKADEWMFQEMESPWSGDGRGVVIQRIFNKEGVLVATCVQEGIVRLKPKEEEETKAKL</sequence>
<dbReference type="GO" id="GO:0009062">
    <property type="term" value="P:fatty acid catabolic process"/>
    <property type="evidence" value="ECO:0007669"/>
    <property type="project" value="TreeGrafter"/>
</dbReference>
<evidence type="ECO:0000313" key="5">
    <source>
        <dbReference type="Proteomes" id="UP000294847"/>
    </source>
</evidence>
<dbReference type="PANTHER" id="PTHR11066:SF34">
    <property type="entry name" value="ACYL-COENZYME A THIOESTERASE 8"/>
    <property type="match status" value="1"/>
</dbReference>
<name>A0A4P7NTI8_PYROR</name>
<dbReference type="PANTHER" id="PTHR11066">
    <property type="entry name" value="ACYL-COA THIOESTERASE"/>
    <property type="match status" value="1"/>
</dbReference>
<dbReference type="Gene3D" id="3.10.129.10">
    <property type="entry name" value="Hotdog Thioesterase"/>
    <property type="match status" value="2"/>
</dbReference>
<feature type="domain" description="Acyl-CoA thioesterase-like C-terminal" evidence="3">
    <location>
        <begin position="166"/>
        <end position="345"/>
    </location>
</feature>